<evidence type="ECO:0000313" key="6">
    <source>
        <dbReference type="Proteomes" id="UP000274350"/>
    </source>
</evidence>
<sequence length="587" mass="65127">MLITSMSSFHPEDAKAWWVAYDAIVLIDSEIKSSNDLLASRPQCEGESPQFRMRKVTGAESPLELSRSVRTQDWTPTAAKIHVGNLEKLVNDLGGKQLYGEGDNFAIVIRELIQNARDAIRARMAIAANFNGRILIKVARKSESKTVIEIWDDGVGMSQRTMVGSLLDFGTSFWASDLVQSEFPGLRSSNFKPVGRFGIGFYSVFMVASEVSVLSRLYSDGISDVTKLNFPDGLTLRPILSKGGGDGFDAAFSTRVCITVDEPIEAVKDRLINKGQPIELRVPLKNYLAAITVGLDVSVALQIEGESQRQVHENINSLRSQDKVREWIIDMTFSDVLGSPVDASAKYVCENFERIRCIEFEGRIVGCAALIDLPPHNGLKYLTTDAIGGLTNNTNRGAGGYLGYFENQPTSAKRDSGTKVAPTGVLQAWANEQILILRQKNASQEQLYWAASNLSNLELDPIEIISFPLVYPDFTVVLKTFDEIFDILVSSPIPSLMNRQCNFSETNLGFVCIDGLPTLRPLSAGNLIHLELENGHPKYPWSLLGCLARLVSRRGRELEYEVKPNVLTTFKRSLLVYWMPFVAFVPR</sequence>
<protein>
    <recommendedName>
        <fullName evidence="7">ATP-binding protein</fullName>
    </recommendedName>
</protein>
<dbReference type="GO" id="GO:0051082">
    <property type="term" value="F:unfolded protein binding"/>
    <property type="evidence" value="ECO:0007669"/>
    <property type="project" value="InterPro"/>
</dbReference>
<comment type="similarity">
    <text evidence="1">Belongs to the heat shock protein 90 family.</text>
</comment>
<dbReference type="PANTHER" id="PTHR11528">
    <property type="entry name" value="HEAT SHOCK PROTEIN 90 FAMILY MEMBER"/>
    <property type="match status" value="1"/>
</dbReference>
<dbReference type="Gene3D" id="3.30.565.10">
    <property type="entry name" value="Histidine kinase-like ATPase, C-terminal domain"/>
    <property type="match status" value="1"/>
</dbReference>
<name>A0A6M4A147_9BURK</name>
<proteinExistence type="inferred from homology"/>
<dbReference type="EMBL" id="CP051152">
    <property type="protein sequence ID" value="QJQ04915.1"/>
    <property type="molecule type" value="Genomic_DNA"/>
</dbReference>
<dbReference type="KEGG" id="upi:EJG51_002540"/>
<dbReference type="InterPro" id="IPR036890">
    <property type="entry name" value="HATPase_C_sf"/>
</dbReference>
<dbReference type="Proteomes" id="UP000274350">
    <property type="component" value="Chromosome"/>
</dbReference>
<dbReference type="GO" id="GO:0005524">
    <property type="term" value="F:ATP binding"/>
    <property type="evidence" value="ECO:0007669"/>
    <property type="project" value="UniProtKB-KW"/>
</dbReference>
<dbReference type="InterPro" id="IPR020575">
    <property type="entry name" value="Hsp90_N"/>
</dbReference>
<evidence type="ECO:0008006" key="7">
    <source>
        <dbReference type="Google" id="ProtNLM"/>
    </source>
</evidence>
<dbReference type="SUPFAM" id="SSF55874">
    <property type="entry name" value="ATPase domain of HSP90 chaperone/DNA topoisomerase II/histidine kinase"/>
    <property type="match status" value="1"/>
</dbReference>
<dbReference type="InterPro" id="IPR001404">
    <property type="entry name" value="Hsp90_fam"/>
</dbReference>
<evidence type="ECO:0000256" key="4">
    <source>
        <dbReference type="ARBA" id="ARBA00023186"/>
    </source>
</evidence>
<reference evidence="5 6" key="1">
    <citation type="journal article" date="2019" name="Int. J. Syst. Evol. Microbiol.">
        <title>Undibacterium piscinae sp. nov., isolated from Korean shiner intestine.</title>
        <authorList>
            <person name="Lee S.Y."/>
            <person name="Kang W."/>
            <person name="Kim P.S."/>
            <person name="Kim H.S."/>
            <person name="Sung H."/>
            <person name="Shin N.R."/>
            <person name="Whon T.W."/>
            <person name="Yun J.H."/>
            <person name="Lee J.Y."/>
            <person name="Lee J.Y."/>
            <person name="Jung M.J."/>
            <person name="Jeong Y.S."/>
            <person name="Tak E.J."/>
            <person name="Han J.E."/>
            <person name="Hyun D.W."/>
            <person name="Kang M.S."/>
            <person name="Lee K.E."/>
            <person name="Lee B.H."/>
            <person name="Bae J.W."/>
        </authorList>
    </citation>
    <scope>NUCLEOTIDE SEQUENCE [LARGE SCALE GENOMIC DNA]</scope>
    <source>
        <strain evidence="5 6">S11R28</strain>
    </source>
</reference>
<keyword evidence="3" id="KW-0067">ATP-binding</keyword>
<dbReference type="PRINTS" id="PR00775">
    <property type="entry name" value="HEATSHOCK90"/>
</dbReference>
<dbReference type="GO" id="GO:0140662">
    <property type="term" value="F:ATP-dependent protein folding chaperone"/>
    <property type="evidence" value="ECO:0007669"/>
    <property type="project" value="InterPro"/>
</dbReference>
<keyword evidence="6" id="KW-1185">Reference proteome</keyword>
<dbReference type="GO" id="GO:0016887">
    <property type="term" value="F:ATP hydrolysis activity"/>
    <property type="evidence" value="ECO:0007669"/>
    <property type="project" value="InterPro"/>
</dbReference>
<evidence type="ECO:0000256" key="1">
    <source>
        <dbReference type="ARBA" id="ARBA00008239"/>
    </source>
</evidence>
<keyword evidence="4" id="KW-0143">Chaperone</keyword>
<organism evidence="5 6">
    <name type="scientific">Undibacterium piscinae</name>
    <dbReference type="NCBI Taxonomy" id="2495591"/>
    <lineage>
        <taxon>Bacteria</taxon>
        <taxon>Pseudomonadati</taxon>
        <taxon>Pseudomonadota</taxon>
        <taxon>Betaproteobacteria</taxon>
        <taxon>Burkholderiales</taxon>
        <taxon>Oxalobacteraceae</taxon>
        <taxon>Undibacterium</taxon>
    </lineage>
</organism>
<dbReference type="Pfam" id="PF13589">
    <property type="entry name" value="HATPase_c_3"/>
    <property type="match status" value="1"/>
</dbReference>
<keyword evidence="2" id="KW-0547">Nucleotide-binding</keyword>
<evidence type="ECO:0000256" key="3">
    <source>
        <dbReference type="ARBA" id="ARBA00022840"/>
    </source>
</evidence>
<evidence type="ECO:0000313" key="5">
    <source>
        <dbReference type="EMBL" id="QJQ04915.1"/>
    </source>
</evidence>
<evidence type="ECO:0000256" key="2">
    <source>
        <dbReference type="ARBA" id="ARBA00022741"/>
    </source>
</evidence>
<accession>A0A6M4A147</accession>
<dbReference type="AlphaFoldDB" id="A0A6M4A147"/>
<gene>
    <name evidence="5" type="ORF">EJG51_002540</name>
</gene>